<evidence type="ECO:0000313" key="2">
    <source>
        <dbReference type="Proteomes" id="UP000015525"/>
    </source>
</evidence>
<organism evidence="1 2">
    <name type="scientific">Sphingobium quisquiliarum P25</name>
    <dbReference type="NCBI Taxonomy" id="1329909"/>
    <lineage>
        <taxon>Bacteria</taxon>
        <taxon>Pseudomonadati</taxon>
        <taxon>Pseudomonadota</taxon>
        <taxon>Alphaproteobacteria</taxon>
        <taxon>Sphingomonadales</taxon>
        <taxon>Sphingomonadaceae</taxon>
        <taxon>Sphingobium</taxon>
    </lineage>
</organism>
<accession>T0H8M5</accession>
<comment type="caution">
    <text evidence="1">The sequence shown here is derived from an EMBL/GenBank/DDBJ whole genome shotgun (WGS) entry which is preliminary data.</text>
</comment>
<dbReference type="Proteomes" id="UP000015525">
    <property type="component" value="Unassembled WGS sequence"/>
</dbReference>
<protein>
    <submittedName>
        <fullName evidence="1">Uncharacterized protein</fullName>
    </submittedName>
</protein>
<dbReference type="EMBL" id="ATHO01000069">
    <property type="protein sequence ID" value="EQB08458.1"/>
    <property type="molecule type" value="Genomic_DNA"/>
</dbReference>
<reference evidence="1 2" key="1">
    <citation type="journal article" date="2013" name="Genome Announc.">
        <title>Draft Genome Sequence of Sphingobium quisquiliarum Strain P25T, a Novel Hexachlorocyclohexane (HCH)-Degrading Bacterium Isolated from an HCH Dumpsite.</title>
        <authorList>
            <person name="Kumar Singh A."/>
            <person name="Sangwan N."/>
            <person name="Sharma A."/>
            <person name="Gupta V."/>
            <person name="Khurana J.P."/>
            <person name="Lal R."/>
        </authorList>
    </citation>
    <scope>NUCLEOTIDE SEQUENCE [LARGE SCALE GENOMIC DNA]</scope>
    <source>
        <strain evidence="1 2">P25</strain>
    </source>
</reference>
<evidence type="ECO:0000313" key="1">
    <source>
        <dbReference type="EMBL" id="EQB08458.1"/>
    </source>
</evidence>
<dbReference type="AlphaFoldDB" id="T0H8M5"/>
<gene>
    <name evidence="1" type="ORF">L288_07815</name>
</gene>
<keyword evidence="2" id="KW-1185">Reference proteome</keyword>
<dbReference type="PATRIC" id="fig|1329909.3.peg.1511"/>
<proteinExistence type="predicted"/>
<name>T0H8M5_9SPHN</name>
<sequence length="244" mass="27165">MTRAAVARGLPFMALPVMLSLPDLTEQEREEVRQACGFACVRCGVTIYRYLRLPDAAQATLLCPTCHGLVEEGRLTAAQVHGFHTNPVVRQRHFARDRLPFSPELPMLIIGGTRLLRDTPIPLVLDGEPIMMFAPPRRSRGATRISLRMGAPDGSPVQVINGNEWLPTDGSWHFLLRGDRYSIMAARGEGLAVLRIVARNRIAVEHLRTTIRGRRLEVTPDWLEIDGKRYVDRIGSGALVGLEC</sequence>